<dbReference type="CDD" id="cd07302">
    <property type="entry name" value="CHD"/>
    <property type="match status" value="2"/>
</dbReference>
<organism evidence="6 7">
    <name type="scientific">Pelagomonas calceolata</name>
    <dbReference type="NCBI Taxonomy" id="35677"/>
    <lineage>
        <taxon>Eukaryota</taxon>
        <taxon>Sar</taxon>
        <taxon>Stramenopiles</taxon>
        <taxon>Ochrophyta</taxon>
        <taxon>Pelagophyceae</taxon>
        <taxon>Pelagomonadales</taxon>
        <taxon>Pelagomonadaceae</taxon>
        <taxon>Pelagomonas</taxon>
    </lineage>
</organism>
<dbReference type="InterPro" id="IPR018488">
    <property type="entry name" value="cNMP-bd_CS"/>
</dbReference>
<evidence type="ECO:0000313" key="7">
    <source>
        <dbReference type="Proteomes" id="UP000789595"/>
    </source>
</evidence>
<accession>A0A8J2X242</accession>
<evidence type="ECO:0000259" key="4">
    <source>
        <dbReference type="PROSITE" id="PS50042"/>
    </source>
</evidence>
<dbReference type="InterPro" id="IPR000595">
    <property type="entry name" value="cNMP-bd_dom"/>
</dbReference>
<dbReference type="InterPro" id="IPR027417">
    <property type="entry name" value="P-loop_NTPase"/>
</dbReference>
<dbReference type="InterPro" id="IPR029787">
    <property type="entry name" value="Nucleotide_cyclase"/>
</dbReference>
<dbReference type="InterPro" id="IPR018490">
    <property type="entry name" value="cNMP-bd_dom_sf"/>
</dbReference>
<feature type="domain" description="Cyclic nucleotide-binding" evidence="4">
    <location>
        <begin position="926"/>
        <end position="1034"/>
    </location>
</feature>
<feature type="domain" description="Guanylate cyclase" evidence="5">
    <location>
        <begin position="361"/>
        <end position="484"/>
    </location>
</feature>
<feature type="compositionally biased region" description="Basic and acidic residues" evidence="3">
    <location>
        <begin position="1681"/>
        <end position="1695"/>
    </location>
</feature>
<dbReference type="SUPFAM" id="SSF52540">
    <property type="entry name" value="P-loop containing nucleoside triphosphate hydrolases"/>
    <property type="match status" value="1"/>
</dbReference>
<dbReference type="Pfam" id="PF13191">
    <property type="entry name" value="AAA_16"/>
    <property type="match status" value="1"/>
</dbReference>
<dbReference type="PANTHER" id="PTHR16305:SF28">
    <property type="entry name" value="GUANYLATE CYCLASE DOMAIN-CONTAINING PROTEIN"/>
    <property type="match status" value="1"/>
</dbReference>
<feature type="compositionally biased region" description="Basic and acidic residues" evidence="3">
    <location>
        <begin position="1178"/>
        <end position="1187"/>
    </location>
</feature>
<evidence type="ECO:0000259" key="5">
    <source>
        <dbReference type="PROSITE" id="PS50125"/>
    </source>
</evidence>
<dbReference type="Proteomes" id="UP000789595">
    <property type="component" value="Unassembled WGS sequence"/>
</dbReference>
<dbReference type="GO" id="GO:0009190">
    <property type="term" value="P:cyclic nucleotide biosynthetic process"/>
    <property type="evidence" value="ECO:0007669"/>
    <property type="project" value="InterPro"/>
</dbReference>
<sequence length="1757" mass="191921">MGFFSSPKHADDDDEPAQATVRYCSCLPQSATTRKKRLERNRNRSDLLNSFAKFSPASVHAELLEVCPPTSPSVRDILSKSTRRLPAACDQPSARPGRGALLFVDISGFTALSTSLGIDALKRHINEIYTRAVGIIARNGGDVLKFAGDAMLVLFPVAGAGEGDLDGACALAAKCALELTKASTGGVHKVDEDGVSAVLRMHCAIGCGSYVLYRVGDRDRWESVIAGEPLQQITISEPCASAGMTACSPQTWPRLERKGYKGKKTHKECRIIQAQPRRNSFDFGFRRDQEEPSLIQLQHQGNSSSRLTQKAHMSILKTYLVPSVREIFEQLGDSGSLSPDKKKSLVEKAPEDHLAEQRKVSTVFVEIRNLEDALLSGDLDRVQTCFLTIKLCVEDKRGMLRQFIVDDKGVVAIAFFGVRGHSFEDNEYRAAHVALAIVSALKRYDLRAKCGVTVGVGFCGLVGAPNRCEYAVMGPSVNLAARLMCAAAKSDKDVYVESGIERATSVSPQARLCVFNACEPIKAKGFSEMVKVFSLEEAAKDRAHTLTHEDVAFTGNDDVLRDISAVLDAVRGDSRAGSEYSDESEGDEFDIGDACRVISVDGESGLGKSRLLREVRSVHQNEWKCVEAHADEVSQGRPFAVWLSIIRNLLTVRMSEPEPKALGRESPLTLDDSAHELLHLSALASKVGKALDIEEEEEYEGGERAKFVHGKMTRSQRVKFGGHLSCFDEDDEELTGSPVFKREFLGAVFAALTSSQGKGFLPRRTLILLDNAHRLDAPSWELLEDLTAKPPARRGRARVVVVLAKRGGAELPAAWERLASFEDRILHLTLQPLDAFASSRLLCAALDVPLHAVTPATVENVRRKCAGLPVLVLALCDAIENHVRKLEDGQVDDVLPDDNEDRDAVRGMASPETREVVRSALRKVPCFINLDDEKKFSYVCHRLRRLHSAPGETVISEGEQGSTVYILLEGTMECFVAGVKVAEISEGTVVGERAMLTNAARSATVVAATACVSWVLERRHARYLMKEADGVWRRVLALESLSIPSPDDNSIMPSGLEGIITQKLDALSLNATTFAKLASAFGAVFHKEALRTCFPGPKDSGNDDAIDEAAQRLAWSQRIAEERGDLGGSVYGGGRASNYGDDFRSVAGDDLRSIAGDRMSCRGSVVGGDSSDVGSTETRLRSDSAEPVDHEDLLEKFRASERAKRNRRPAGLYRFRNQQIAEVIYGVVPDEQKREYHRRIAEFFEDCLCVLEGRECITHTDERRAIDTVVAALKLTTKDLHLLLADHSTKSRSLDGKAKEYSLLAARDATALGLYREAEQHYRRVVSMEQPSFVEEEVGKLSLAKAARLSAFLGLAELYARFELAPRPRDVDREQAPLGEGPIPLLTRGLEMLGVDSDELAEADFSAGCIAKNETELPNEELDLLARALNQLGWCLMRSGVALESRRRCRLTEGCFAHAVRIAKKRNDLPFAASALNGFGTFYQNCAQRAGAAKEQAVSAKKFVKYQKVPPPASGRRWGSASTSSMEDDDLYGSTLILERSALYKKAEGKLMEALRIREDGNGSHLDVAQVAVSLGSLTVEMAIFDAARAFFDLALRNYTFDESADAHPRAAHALAGLARVRRHQGSKMLQQRDSLSARRAGLLVLDEAINFQAQAVRSRASLGQRHGLYQASVAELRAMESQRDQVERAMKSADADAPPSPPSSMAASSPERGSPLREISPSGQVRVIAPTAPTLAECRGSPANTPRNGNPAPPHD</sequence>
<dbReference type="PROSITE" id="PS50125">
    <property type="entry name" value="GUANYLATE_CYCLASE_2"/>
    <property type="match status" value="2"/>
</dbReference>
<name>A0A8J2X242_9STRA</name>
<dbReference type="Gene3D" id="2.60.120.10">
    <property type="entry name" value="Jelly Rolls"/>
    <property type="match status" value="1"/>
</dbReference>
<evidence type="ECO:0000256" key="1">
    <source>
        <dbReference type="ARBA" id="ARBA00022741"/>
    </source>
</evidence>
<feature type="region of interest" description="Disordered" evidence="3">
    <location>
        <begin position="1165"/>
        <end position="1187"/>
    </location>
</feature>
<comment type="caution">
    <text evidence="6">The sequence shown here is derived from an EMBL/GenBank/DDBJ whole genome shotgun (WGS) entry which is preliminary data.</text>
</comment>
<reference evidence="6" key="1">
    <citation type="submission" date="2021-11" db="EMBL/GenBank/DDBJ databases">
        <authorList>
            <consortium name="Genoscope - CEA"/>
            <person name="William W."/>
        </authorList>
    </citation>
    <scope>NUCLEOTIDE SEQUENCE</scope>
</reference>
<dbReference type="SMART" id="SM00100">
    <property type="entry name" value="cNMP"/>
    <property type="match status" value="1"/>
</dbReference>
<evidence type="ECO:0008006" key="8">
    <source>
        <dbReference type="Google" id="ProtNLM"/>
    </source>
</evidence>
<keyword evidence="7" id="KW-1185">Reference proteome</keyword>
<dbReference type="InterPro" id="IPR001054">
    <property type="entry name" value="A/G_cyclase"/>
</dbReference>
<dbReference type="Gene3D" id="3.30.70.1230">
    <property type="entry name" value="Nucleotide cyclase"/>
    <property type="match status" value="2"/>
</dbReference>
<dbReference type="PANTHER" id="PTHR16305">
    <property type="entry name" value="TESTICULAR SOLUBLE ADENYLYL CYCLASE"/>
    <property type="match status" value="1"/>
</dbReference>
<evidence type="ECO:0000256" key="3">
    <source>
        <dbReference type="SAM" id="MobiDB-lite"/>
    </source>
</evidence>
<evidence type="ECO:0000313" key="6">
    <source>
        <dbReference type="EMBL" id="CAH0375640.1"/>
    </source>
</evidence>
<feature type="domain" description="Guanylate cyclase" evidence="5">
    <location>
        <begin position="100"/>
        <end position="237"/>
    </location>
</feature>
<dbReference type="GO" id="GO:0004016">
    <property type="term" value="F:adenylate cyclase activity"/>
    <property type="evidence" value="ECO:0007669"/>
    <property type="project" value="TreeGrafter"/>
</dbReference>
<dbReference type="Gene3D" id="1.25.40.10">
    <property type="entry name" value="Tetratricopeptide repeat domain"/>
    <property type="match status" value="1"/>
</dbReference>
<dbReference type="PROSITE" id="PS00889">
    <property type="entry name" value="CNMP_BINDING_2"/>
    <property type="match status" value="1"/>
</dbReference>
<gene>
    <name evidence="6" type="ORF">PECAL_5P01740</name>
</gene>
<protein>
    <recommendedName>
        <fullName evidence="8">Guanylyl cyclase</fullName>
    </recommendedName>
</protein>
<dbReference type="PROSITE" id="PS50042">
    <property type="entry name" value="CNMP_BINDING_3"/>
    <property type="match status" value="1"/>
</dbReference>
<dbReference type="InterPro" id="IPR014710">
    <property type="entry name" value="RmlC-like_jellyroll"/>
</dbReference>
<dbReference type="OrthoDB" id="195026at2759"/>
<dbReference type="PROSITE" id="PS00888">
    <property type="entry name" value="CNMP_BINDING_1"/>
    <property type="match status" value="1"/>
</dbReference>
<dbReference type="Pfam" id="PF00027">
    <property type="entry name" value="cNMP_binding"/>
    <property type="match status" value="1"/>
</dbReference>
<dbReference type="EMBL" id="CAKKNE010000005">
    <property type="protein sequence ID" value="CAH0375640.1"/>
    <property type="molecule type" value="Genomic_DNA"/>
</dbReference>
<keyword evidence="1" id="KW-0547">Nucleotide-binding</keyword>
<keyword evidence="2" id="KW-0067">ATP-binding</keyword>
<evidence type="ECO:0000256" key="2">
    <source>
        <dbReference type="ARBA" id="ARBA00022840"/>
    </source>
</evidence>
<dbReference type="GO" id="GO:0005524">
    <property type="term" value="F:ATP binding"/>
    <property type="evidence" value="ECO:0007669"/>
    <property type="project" value="UniProtKB-KW"/>
</dbReference>
<dbReference type="InterPro" id="IPR041664">
    <property type="entry name" value="AAA_16"/>
</dbReference>
<dbReference type="InterPro" id="IPR011990">
    <property type="entry name" value="TPR-like_helical_dom_sf"/>
</dbReference>
<proteinExistence type="predicted"/>
<feature type="region of interest" description="Disordered" evidence="3">
    <location>
        <begin position="1681"/>
        <end position="1757"/>
    </location>
</feature>
<dbReference type="GO" id="GO:0005737">
    <property type="term" value="C:cytoplasm"/>
    <property type="evidence" value="ECO:0007669"/>
    <property type="project" value="TreeGrafter"/>
</dbReference>
<dbReference type="SUPFAM" id="SSF51206">
    <property type="entry name" value="cAMP-binding domain-like"/>
    <property type="match status" value="1"/>
</dbReference>
<feature type="compositionally biased region" description="Low complexity" evidence="3">
    <location>
        <begin position="1165"/>
        <end position="1175"/>
    </location>
</feature>
<dbReference type="SUPFAM" id="SSF55073">
    <property type="entry name" value="Nucleotide cyclase"/>
    <property type="match status" value="2"/>
</dbReference>
<dbReference type="GO" id="GO:0035556">
    <property type="term" value="P:intracellular signal transduction"/>
    <property type="evidence" value="ECO:0007669"/>
    <property type="project" value="InterPro"/>
</dbReference>
<dbReference type="CDD" id="cd00038">
    <property type="entry name" value="CAP_ED"/>
    <property type="match status" value="1"/>
</dbReference>